<evidence type="ECO:0000313" key="3">
    <source>
        <dbReference type="Proteomes" id="UP000325218"/>
    </source>
</evidence>
<sequence>MLIKIKNELKFKNILAYVLAVLSAALISSLLYVNNAYADLQGIFYPDSKKSTYGTANNGTGYTDDLAYSYWRSETAQGNSDTPSTLRFFNVKTSNGSSKPSGAQFGVYKIVDLKEKRFLDWYTKSIDTQLSVNMDYTADMGSLYTEMTVYADPKGIDGAQMNVRYDRYAYTTR</sequence>
<keyword evidence="1" id="KW-0472">Membrane</keyword>
<dbReference type="Proteomes" id="UP000325218">
    <property type="component" value="Unassembled WGS sequence"/>
</dbReference>
<dbReference type="RefSeq" id="WP_148453730.1">
    <property type="nucleotide sequence ID" value="NZ_VSDO01000003.1"/>
</dbReference>
<reference evidence="2 3" key="1">
    <citation type="submission" date="2019-08" db="EMBL/GenBank/DDBJ databases">
        <title>Genome sequencing of Paenibacillus faecis DSM 23593(T).</title>
        <authorList>
            <person name="Kook J.-K."/>
            <person name="Park S.-N."/>
            <person name="Lim Y.K."/>
        </authorList>
    </citation>
    <scope>NUCLEOTIDE SEQUENCE [LARGE SCALE GENOMIC DNA]</scope>
    <source>
        <strain evidence="2 3">DSM 23593</strain>
    </source>
</reference>
<feature type="transmembrane region" description="Helical" evidence="1">
    <location>
        <begin position="14"/>
        <end position="33"/>
    </location>
</feature>
<comment type="caution">
    <text evidence="2">The sequence shown here is derived from an EMBL/GenBank/DDBJ whole genome shotgun (WGS) entry which is preliminary data.</text>
</comment>
<dbReference type="OrthoDB" id="9858183at2"/>
<organism evidence="2 3">
    <name type="scientific">Paenibacillus faecis</name>
    <dbReference type="NCBI Taxonomy" id="862114"/>
    <lineage>
        <taxon>Bacteria</taxon>
        <taxon>Bacillati</taxon>
        <taxon>Bacillota</taxon>
        <taxon>Bacilli</taxon>
        <taxon>Bacillales</taxon>
        <taxon>Paenibacillaceae</taxon>
        <taxon>Paenibacillus</taxon>
    </lineage>
</organism>
<evidence type="ECO:0000256" key="1">
    <source>
        <dbReference type="SAM" id="Phobius"/>
    </source>
</evidence>
<keyword evidence="1" id="KW-1133">Transmembrane helix</keyword>
<name>A0A5D0CRG6_9BACL</name>
<protein>
    <submittedName>
        <fullName evidence="2">Uncharacterized protein</fullName>
    </submittedName>
</protein>
<keyword evidence="1" id="KW-0812">Transmembrane</keyword>
<evidence type="ECO:0000313" key="2">
    <source>
        <dbReference type="EMBL" id="TYA12220.1"/>
    </source>
</evidence>
<dbReference type="EMBL" id="VSDO01000003">
    <property type="protein sequence ID" value="TYA12220.1"/>
    <property type="molecule type" value="Genomic_DNA"/>
</dbReference>
<gene>
    <name evidence="2" type="ORF">FRY98_16035</name>
</gene>
<accession>A0A5D0CRG6</accession>
<proteinExistence type="predicted"/>
<dbReference type="AlphaFoldDB" id="A0A5D0CRG6"/>
<keyword evidence="3" id="KW-1185">Reference proteome</keyword>